<evidence type="ECO:0000259" key="14">
    <source>
        <dbReference type="Pfam" id="PF07522"/>
    </source>
</evidence>
<dbReference type="GO" id="GO:0004519">
    <property type="term" value="F:endonuclease activity"/>
    <property type="evidence" value="ECO:0007669"/>
    <property type="project" value="UniProtKB-KW"/>
</dbReference>
<reference evidence="15" key="1">
    <citation type="submission" date="2020-12" db="EMBL/GenBank/DDBJ databases">
        <authorList>
            <person name="Iha C."/>
        </authorList>
    </citation>
    <scope>NUCLEOTIDE SEQUENCE</scope>
</reference>
<keyword evidence="7" id="KW-0269">Exonuclease</keyword>
<dbReference type="EMBL" id="CAJHUC010000948">
    <property type="protein sequence ID" value="CAD7699059.1"/>
    <property type="molecule type" value="Genomic_DNA"/>
</dbReference>
<name>A0A8S1IVV3_9CHLO</name>
<evidence type="ECO:0000256" key="12">
    <source>
        <dbReference type="ARBA" id="ARBA00042677"/>
    </source>
</evidence>
<keyword evidence="9" id="KW-0234">DNA repair</keyword>
<organism evidence="15 16">
    <name type="scientific">Ostreobium quekettii</name>
    <dbReference type="NCBI Taxonomy" id="121088"/>
    <lineage>
        <taxon>Eukaryota</taxon>
        <taxon>Viridiplantae</taxon>
        <taxon>Chlorophyta</taxon>
        <taxon>core chlorophytes</taxon>
        <taxon>Ulvophyceae</taxon>
        <taxon>TCBD clade</taxon>
        <taxon>Bryopsidales</taxon>
        <taxon>Ostreobineae</taxon>
        <taxon>Ostreobiaceae</taxon>
        <taxon>Ostreobium</taxon>
    </lineage>
</organism>
<proteinExistence type="inferred from homology"/>
<evidence type="ECO:0000256" key="9">
    <source>
        <dbReference type="ARBA" id="ARBA00023204"/>
    </source>
</evidence>
<keyword evidence="4" id="KW-0255">Endonuclease</keyword>
<dbReference type="GO" id="GO:0036297">
    <property type="term" value="P:interstrand cross-link repair"/>
    <property type="evidence" value="ECO:0007669"/>
    <property type="project" value="TreeGrafter"/>
</dbReference>
<evidence type="ECO:0000256" key="13">
    <source>
        <dbReference type="SAM" id="MobiDB-lite"/>
    </source>
</evidence>
<evidence type="ECO:0000313" key="15">
    <source>
        <dbReference type="EMBL" id="CAD7699059.1"/>
    </source>
</evidence>
<keyword evidence="5" id="KW-0227">DNA damage</keyword>
<dbReference type="InterPro" id="IPR036866">
    <property type="entry name" value="RibonucZ/Hydroxyglut_hydro"/>
</dbReference>
<sequence>MAVGETVAMDLGGAVVAVTPLDARHCVGSVMFLFEGTFGRVLHTGDFRWDVQSLPHELLRGPLDVLYLDNTYCNPIYTFPSRETALLMIEDAIRAHPGHQVVIGLDTVGKGEVVRALAESFGVPVAVSQERVLPLRLAGVPKSCYTLDEALTWIRVMPKWKVTKAFIAELQEHRPTIGIVPTALFAHGIQAAAREETIVAANGQLAMVQPLSSSLTLEPAAQQDLSSLWPRNPAPAIGDGDFDWAMPTDMAQGKDCREQCLLFHIPYSSHCSFAEMGAFVAQLRPRKIVPVVPPKERPGMDIDPRHHFSDLVAGADVGGGSGQMGALQPQLPVEQQQLVDRFVSAEARMAKKRSTGKGATRLPTKRLRVRAFWNSIKKKGDLHSLGVARSLGLARSFSKQSDMLVEATSGLAEMAVVDLVQPHRSKGACGEEDMGIGEHSQHGDHRVSCEQEMGNGEITQHSDLRISGGDDESMDAALGVENVSQRGVVSKQEDRRIWSWASTAIEDGCEGPLSWNRCERMIRAQSPEDFNQGVGSNGPSMEPHNSQTPQGGSEHHHTPQSPWAISLGNSTEAAISPCAAQTRPNDVSVGTGAPFSLARKKVKAVRRVPSSVAIARCSIRNRVRKQRPLLDSCTASTS</sequence>
<evidence type="ECO:0000256" key="1">
    <source>
        <dbReference type="ARBA" id="ARBA00004123"/>
    </source>
</evidence>
<feature type="compositionally biased region" description="Polar residues" evidence="13">
    <location>
        <begin position="533"/>
        <end position="551"/>
    </location>
</feature>
<keyword evidence="16" id="KW-1185">Reference proteome</keyword>
<dbReference type="GO" id="GO:0006303">
    <property type="term" value="P:double-strand break repair via nonhomologous end joining"/>
    <property type="evidence" value="ECO:0007669"/>
    <property type="project" value="TreeGrafter"/>
</dbReference>
<evidence type="ECO:0000256" key="6">
    <source>
        <dbReference type="ARBA" id="ARBA00022801"/>
    </source>
</evidence>
<dbReference type="GO" id="GO:0006310">
    <property type="term" value="P:DNA recombination"/>
    <property type="evidence" value="ECO:0007669"/>
    <property type="project" value="UniProtKB-KW"/>
</dbReference>
<dbReference type="InterPro" id="IPR011084">
    <property type="entry name" value="DRMBL"/>
</dbReference>
<gene>
    <name evidence="15" type="ORF">OSTQU699_LOCUS4418</name>
</gene>
<evidence type="ECO:0000256" key="8">
    <source>
        <dbReference type="ARBA" id="ARBA00023172"/>
    </source>
</evidence>
<accession>A0A8S1IVV3</accession>
<dbReference type="PANTHER" id="PTHR23240:SF8">
    <property type="entry name" value="PROTEIN ARTEMIS"/>
    <property type="match status" value="1"/>
</dbReference>
<keyword evidence="3" id="KW-0540">Nuclease</keyword>
<evidence type="ECO:0000256" key="4">
    <source>
        <dbReference type="ARBA" id="ARBA00022759"/>
    </source>
</evidence>
<evidence type="ECO:0000256" key="2">
    <source>
        <dbReference type="ARBA" id="ARBA00010304"/>
    </source>
</evidence>
<dbReference type="PANTHER" id="PTHR23240">
    <property type="entry name" value="DNA CROSS-LINK REPAIR PROTEIN PSO2/SNM1-RELATED"/>
    <property type="match status" value="1"/>
</dbReference>
<dbReference type="OrthoDB" id="262529at2759"/>
<dbReference type="GO" id="GO:0005634">
    <property type="term" value="C:nucleus"/>
    <property type="evidence" value="ECO:0007669"/>
    <property type="project" value="UniProtKB-SubCell"/>
</dbReference>
<evidence type="ECO:0000313" key="16">
    <source>
        <dbReference type="Proteomes" id="UP000708148"/>
    </source>
</evidence>
<dbReference type="GO" id="GO:0003684">
    <property type="term" value="F:damaged DNA binding"/>
    <property type="evidence" value="ECO:0007669"/>
    <property type="project" value="TreeGrafter"/>
</dbReference>
<feature type="domain" description="DNA repair metallo-beta-lactamase" evidence="14">
    <location>
        <begin position="253"/>
        <end position="295"/>
    </location>
</feature>
<comment type="similarity">
    <text evidence="2">Belongs to the DNA repair metallo-beta-lactamase (DRMBL) family.</text>
</comment>
<evidence type="ECO:0000256" key="7">
    <source>
        <dbReference type="ARBA" id="ARBA00022839"/>
    </source>
</evidence>
<dbReference type="Pfam" id="PF07522">
    <property type="entry name" value="DRMBL"/>
    <property type="match status" value="1"/>
</dbReference>
<dbReference type="SUPFAM" id="SSF56281">
    <property type="entry name" value="Metallo-hydrolase/oxidoreductase"/>
    <property type="match status" value="1"/>
</dbReference>
<keyword evidence="8" id="KW-0233">DNA recombination</keyword>
<keyword evidence="6" id="KW-0378">Hydrolase</keyword>
<comment type="subcellular location">
    <subcellularLocation>
        <location evidence="1">Nucleus</location>
    </subcellularLocation>
</comment>
<evidence type="ECO:0000256" key="3">
    <source>
        <dbReference type="ARBA" id="ARBA00022722"/>
    </source>
</evidence>
<evidence type="ECO:0000256" key="5">
    <source>
        <dbReference type="ARBA" id="ARBA00022763"/>
    </source>
</evidence>
<keyword evidence="10" id="KW-0539">Nucleus</keyword>
<dbReference type="Gene3D" id="3.60.15.10">
    <property type="entry name" value="Ribonuclease Z/Hydroxyacylglutathione hydrolase-like"/>
    <property type="match status" value="1"/>
</dbReference>
<dbReference type="AlphaFoldDB" id="A0A8S1IVV3"/>
<comment type="caution">
    <text evidence="15">The sequence shown here is derived from an EMBL/GenBank/DDBJ whole genome shotgun (WGS) entry which is preliminary data.</text>
</comment>
<evidence type="ECO:0000256" key="11">
    <source>
        <dbReference type="ARBA" id="ARBA00039759"/>
    </source>
</evidence>
<feature type="region of interest" description="Disordered" evidence="13">
    <location>
        <begin position="528"/>
        <end position="565"/>
    </location>
</feature>
<evidence type="ECO:0000256" key="10">
    <source>
        <dbReference type="ARBA" id="ARBA00023242"/>
    </source>
</evidence>
<dbReference type="Proteomes" id="UP000708148">
    <property type="component" value="Unassembled WGS sequence"/>
</dbReference>
<dbReference type="GO" id="GO:0035312">
    <property type="term" value="F:5'-3' DNA exonuclease activity"/>
    <property type="evidence" value="ECO:0007669"/>
    <property type="project" value="TreeGrafter"/>
</dbReference>
<protein>
    <recommendedName>
        <fullName evidence="11">Protein artemis</fullName>
    </recommendedName>
    <alternativeName>
        <fullName evidence="12">DNA cross-link repair 1C protein</fullName>
    </alternativeName>
</protein>